<organism evidence="2 3">
    <name type="scientific">Faecalibacterium prausnitzii</name>
    <dbReference type="NCBI Taxonomy" id="853"/>
    <lineage>
        <taxon>Bacteria</taxon>
        <taxon>Bacillati</taxon>
        <taxon>Bacillota</taxon>
        <taxon>Clostridia</taxon>
        <taxon>Eubacteriales</taxon>
        <taxon>Oscillospiraceae</taxon>
        <taxon>Faecalibacterium</taxon>
    </lineage>
</organism>
<comment type="caution">
    <text evidence="2">The sequence shown here is derived from an EMBL/GenBank/DDBJ whole genome shotgun (WGS) entry which is preliminary data.</text>
</comment>
<dbReference type="EMBL" id="NMTS02000001">
    <property type="protein sequence ID" value="PLK30792.1"/>
    <property type="molecule type" value="Genomic_DNA"/>
</dbReference>
<reference evidence="1 4" key="3">
    <citation type="journal article" date="2019" name="Nat. Med.">
        <title>A library of human gut bacterial isolates paired with longitudinal multiomics data enables mechanistic microbiome research.</title>
        <authorList>
            <person name="Poyet M."/>
            <person name="Groussin M."/>
            <person name="Gibbons S.M."/>
            <person name="Avila-Pacheco J."/>
            <person name="Jiang X."/>
            <person name="Kearney S.M."/>
            <person name="Perrotta A.R."/>
            <person name="Berdy B."/>
            <person name="Zhao S."/>
            <person name="Lieberman T.D."/>
            <person name="Swanson P.K."/>
            <person name="Smith M."/>
            <person name="Roesemann S."/>
            <person name="Alexander J.E."/>
            <person name="Rich S.A."/>
            <person name="Livny J."/>
            <person name="Vlamakis H."/>
            <person name="Clish C."/>
            <person name="Bullock K."/>
            <person name="Deik A."/>
            <person name="Scott J."/>
            <person name="Pierce K.A."/>
            <person name="Xavier R.J."/>
            <person name="Alm E.J."/>
        </authorList>
    </citation>
    <scope>NUCLEOTIDE SEQUENCE [LARGE SCALE GENOMIC DNA]</scope>
    <source>
        <strain evidence="1 4">BIOML-B9</strain>
    </source>
</reference>
<name>A0A2J4JSF2_9FIRM</name>
<evidence type="ECO:0000313" key="1">
    <source>
        <dbReference type="EMBL" id="MSC81890.1"/>
    </source>
</evidence>
<dbReference type="EMBL" id="WKQE01000027">
    <property type="protein sequence ID" value="MSC81890.1"/>
    <property type="molecule type" value="Genomic_DNA"/>
</dbReference>
<gene>
    <name evidence="2" type="ORF">CGS50_004060</name>
    <name evidence="1" type="ORF">GKD85_13975</name>
</gene>
<dbReference type="Proteomes" id="UP000221015">
    <property type="component" value="Unassembled WGS sequence"/>
</dbReference>
<dbReference type="AlphaFoldDB" id="A0A2J4JSF2"/>
<evidence type="ECO:0000313" key="4">
    <source>
        <dbReference type="Proteomes" id="UP000477010"/>
    </source>
</evidence>
<accession>A0A2J4JSF2</accession>
<protein>
    <submittedName>
        <fullName evidence="2">Phage tail protein</fullName>
    </submittedName>
</protein>
<proteinExistence type="predicted"/>
<reference evidence="2 3" key="1">
    <citation type="journal article" date="2017" name="Front. Microbiol.">
        <title>New Insights into the Diversity of the Genus Faecalibacterium.</title>
        <authorList>
            <person name="Benevides L."/>
            <person name="Burman S."/>
            <person name="Martin R."/>
            <person name="Robert V."/>
            <person name="Thomas M."/>
            <person name="Miquel S."/>
            <person name="Chain F."/>
            <person name="Sokol H."/>
            <person name="Bermudez-Humaran L.G."/>
            <person name="Morrison M."/>
            <person name="Langella P."/>
            <person name="Azevedo V.A."/>
            <person name="Chatel J.M."/>
            <person name="Soares S."/>
        </authorList>
    </citation>
    <scope>NUCLEOTIDE SEQUENCE [LARGE SCALE GENOMIC DNA]</scope>
    <source>
        <strain evidence="2 3">CNCM I 4542</strain>
    </source>
</reference>
<dbReference type="Proteomes" id="UP000477010">
    <property type="component" value="Unassembled WGS sequence"/>
</dbReference>
<dbReference type="InterPro" id="IPR018392">
    <property type="entry name" value="LysM"/>
</dbReference>
<dbReference type="RefSeq" id="WP_005940842.1">
    <property type="nucleotide sequence ID" value="NZ_JAEKBW010000001.1"/>
</dbReference>
<reference evidence="2" key="2">
    <citation type="submission" date="2017-07" db="EMBL/GenBank/DDBJ databases">
        <authorList>
            <person name="Sun Z.S."/>
            <person name="Albrecht U."/>
            <person name="Echele G."/>
            <person name="Lee C.C."/>
        </authorList>
    </citation>
    <scope>NUCLEOTIDE SEQUENCE</scope>
    <source>
        <strain evidence="2">CNCM I 4542</strain>
    </source>
</reference>
<sequence length="67" mass="7546">MSYTTKSGDTWDGIAKTVYGDELKADVLMTANREYIEVYKFDSGVVLATPEVEVKAKTDESLPPWKR</sequence>
<dbReference type="CDD" id="cd00118">
    <property type="entry name" value="LysM"/>
    <property type="match status" value="1"/>
</dbReference>
<evidence type="ECO:0000313" key="3">
    <source>
        <dbReference type="Proteomes" id="UP000221015"/>
    </source>
</evidence>
<evidence type="ECO:0000313" key="2">
    <source>
        <dbReference type="EMBL" id="PLK30792.1"/>
    </source>
</evidence>